<evidence type="ECO:0000313" key="2">
    <source>
        <dbReference type="Proteomes" id="UP000031668"/>
    </source>
</evidence>
<accession>A0A0C2MKI7</accession>
<dbReference type="EMBL" id="JWZT01004076">
    <property type="protein sequence ID" value="KII64910.1"/>
    <property type="molecule type" value="Genomic_DNA"/>
</dbReference>
<gene>
    <name evidence="1" type="ORF">RF11_09323</name>
</gene>
<comment type="caution">
    <text evidence="1">The sequence shown here is derived from an EMBL/GenBank/DDBJ whole genome shotgun (WGS) entry which is preliminary data.</text>
</comment>
<dbReference type="Proteomes" id="UP000031668">
    <property type="component" value="Unassembled WGS sequence"/>
</dbReference>
<evidence type="ECO:0000313" key="1">
    <source>
        <dbReference type="EMBL" id="KII64910.1"/>
    </source>
</evidence>
<sequence>MYQIRDYKIGNYEYFVHGFQNDEMNQTYIQTVNTPTFLSKWVDNISTLSLYFDLETEEKHHVFSNIGVDLKIFDRNYVITKSTKDLMTNSSTNTGCCNDII</sequence>
<keyword evidence="2" id="KW-1185">Reference proteome</keyword>
<organism evidence="1 2">
    <name type="scientific">Thelohanellus kitauei</name>
    <name type="common">Myxosporean</name>
    <dbReference type="NCBI Taxonomy" id="669202"/>
    <lineage>
        <taxon>Eukaryota</taxon>
        <taxon>Metazoa</taxon>
        <taxon>Cnidaria</taxon>
        <taxon>Myxozoa</taxon>
        <taxon>Myxosporea</taxon>
        <taxon>Bivalvulida</taxon>
        <taxon>Platysporina</taxon>
        <taxon>Myxobolidae</taxon>
        <taxon>Thelohanellus</taxon>
    </lineage>
</organism>
<dbReference type="AlphaFoldDB" id="A0A0C2MKI7"/>
<name>A0A0C2MKI7_THEKT</name>
<reference evidence="1 2" key="1">
    <citation type="journal article" date="2014" name="Genome Biol. Evol.">
        <title>The genome of the myxosporean Thelohanellus kitauei shows adaptations to nutrient acquisition within its fish host.</title>
        <authorList>
            <person name="Yang Y."/>
            <person name="Xiong J."/>
            <person name="Zhou Z."/>
            <person name="Huo F."/>
            <person name="Miao W."/>
            <person name="Ran C."/>
            <person name="Liu Y."/>
            <person name="Zhang J."/>
            <person name="Feng J."/>
            <person name="Wang M."/>
            <person name="Wang M."/>
            <person name="Wang L."/>
            <person name="Yao B."/>
        </authorList>
    </citation>
    <scope>NUCLEOTIDE SEQUENCE [LARGE SCALE GENOMIC DNA]</scope>
    <source>
        <strain evidence="1">Wuqing</strain>
    </source>
</reference>
<protein>
    <submittedName>
        <fullName evidence="1">Uncharacterized protein</fullName>
    </submittedName>
</protein>
<proteinExistence type="predicted"/>